<name>Q47GT2_DECAR</name>
<dbReference type="HOGENOM" id="CLU_1934564_0_0_4"/>
<keyword evidence="1" id="KW-0732">Signal</keyword>
<dbReference type="KEGG" id="dar:Daro_1193"/>
<evidence type="ECO:0000313" key="2">
    <source>
        <dbReference type="EMBL" id="AAZ45949.1"/>
    </source>
</evidence>
<organism evidence="2">
    <name type="scientific">Dechloromonas aromatica (strain RCB)</name>
    <dbReference type="NCBI Taxonomy" id="159087"/>
    <lineage>
        <taxon>Bacteria</taxon>
        <taxon>Pseudomonadati</taxon>
        <taxon>Pseudomonadota</taxon>
        <taxon>Betaproteobacteria</taxon>
        <taxon>Rhodocyclales</taxon>
        <taxon>Azonexaceae</taxon>
        <taxon>Dechloromonas</taxon>
    </lineage>
</organism>
<protein>
    <submittedName>
        <fullName evidence="2">Uncharacterized protein</fullName>
    </submittedName>
</protein>
<gene>
    <name evidence="2" type="ordered locus">Daro_1193</name>
</gene>
<dbReference type="EMBL" id="CP000089">
    <property type="protein sequence ID" value="AAZ45949.1"/>
    <property type="molecule type" value="Genomic_DNA"/>
</dbReference>
<dbReference type="STRING" id="159087.Daro_1193"/>
<sequence>MPWHLKLLLGLLLTTASASQANTVACHLTYGGETRTIEAAPTASPYSEVPIAIGSRLLFRLVNQAQAADLAAIKLYTYVDRDEGPVLIHQTSYPLPPRTNDRYGFTGLHFVYEPVRDGELQYWCELKDRP</sequence>
<dbReference type="OrthoDB" id="6057907at2"/>
<reference evidence="2" key="1">
    <citation type="submission" date="2005-08" db="EMBL/GenBank/DDBJ databases">
        <title>Complete sequence of Dechloromonas aromatica RCB.</title>
        <authorList>
            <person name="Salinero K.K."/>
            <person name="Copeland A."/>
            <person name="Lucas S."/>
            <person name="Lapidus A."/>
            <person name="Barry K."/>
            <person name="Detter J.C."/>
            <person name="Glavina T."/>
            <person name="Hammon N."/>
            <person name="Israni S."/>
            <person name="Pitluck S."/>
            <person name="Di Bartolo G."/>
            <person name="Trong S."/>
            <person name="Schmutz J."/>
            <person name="Larimer F."/>
            <person name="Land M."/>
            <person name="Ivanova N."/>
            <person name="Richardson P."/>
        </authorList>
    </citation>
    <scope>NUCLEOTIDE SEQUENCE</scope>
    <source>
        <strain evidence="2">RCB</strain>
    </source>
</reference>
<accession>Q47GT2</accession>
<feature type="signal peptide" evidence="1">
    <location>
        <begin position="1"/>
        <end position="21"/>
    </location>
</feature>
<feature type="chain" id="PRO_5004233490" evidence="1">
    <location>
        <begin position="22"/>
        <end position="130"/>
    </location>
</feature>
<evidence type="ECO:0000256" key="1">
    <source>
        <dbReference type="SAM" id="SignalP"/>
    </source>
</evidence>
<dbReference type="AlphaFoldDB" id="Q47GT2"/>
<proteinExistence type="predicted"/>
<dbReference type="eggNOG" id="ENOG5032VPF">
    <property type="taxonomic scope" value="Bacteria"/>
</dbReference>